<dbReference type="KEGG" id="npi:G7071_09055"/>
<reference evidence="8 9" key="1">
    <citation type="submission" date="2020-03" db="EMBL/GenBank/DDBJ databases">
        <title>Nocardioides sp. nov., isolated from fish.</title>
        <authorList>
            <person name="Hyun D.-W."/>
            <person name="Bae J.-W."/>
        </authorList>
    </citation>
    <scope>NUCLEOTIDE SEQUENCE [LARGE SCALE GENOMIC DNA]</scope>
    <source>
        <strain evidence="8 9">HDW12A</strain>
    </source>
</reference>
<feature type="transmembrane region" description="Helical" evidence="6">
    <location>
        <begin position="87"/>
        <end position="107"/>
    </location>
</feature>
<accession>A0A6G7YFW9</accession>
<name>A0A6G7YFW9_9ACTN</name>
<dbReference type="PANTHER" id="PTHR38459">
    <property type="entry name" value="PROPHAGE BACTOPRENOL-LINKED GLUCOSE TRANSLOCASE HOMOLOG"/>
    <property type="match status" value="1"/>
</dbReference>
<keyword evidence="3 6" id="KW-0812">Transmembrane</keyword>
<dbReference type="InterPro" id="IPR051401">
    <property type="entry name" value="GtrA_CellWall_Glycosyl"/>
</dbReference>
<proteinExistence type="inferred from homology"/>
<evidence type="ECO:0000256" key="2">
    <source>
        <dbReference type="ARBA" id="ARBA00009399"/>
    </source>
</evidence>
<keyword evidence="5 6" id="KW-0472">Membrane</keyword>
<evidence type="ECO:0000256" key="1">
    <source>
        <dbReference type="ARBA" id="ARBA00004141"/>
    </source>
</evidence>
<evidence type="ECO:0000259" key="7">
    <source>
        <dbReference type="Pfam" id="PF04138"/>
    </source>
</evidence>
<evidence type="ECO:0000256" key="4">
    <source>
        <dbReference type="ARBA" id="ARBA00022989"/>
    </source>
</evidence>
<evidence type="ECO:0000256" key="5">
    <source>
        <dbReference type="ARBA" id="ARBA00023136"/>
    </source>
</evidence>
<dbReference type="GO" id="GO:0005886">
    <property type="term" value="C:plasma membrane"/>
    <property type="evidence" value="ECO:0007669"/>
    <property type="project" value="TreeGrafter"/>
</dbReference>
<evidence type="ECO:0000313" key="8">
    <source>
        <dbReference type="EMBL" id="QIK75566.1"/>
    </source>
</evidence>
<evidence type="ECO:0000256" key="6">
    <source>
        <dbReference type="SAM" id="Phobius"/>
    </source>
</evidence>
<dbReference type="EMBL" id="CP049866">
    <property type="protein sequence ID" value="QIK75566.1"/>
    <property type="molecule type" value="Genomic_DNA"/>
</dbReference>
<comment type="subcellular location">
    <subcellularLocation>
        <location evidence="1">Membrane</location>
        <topology evidence="1">Multi-pass membrane protein</topology>
    </subcellularLocation>
</comment>
<dbReference type="PANTHER" id="PTHR38459:SF1">
    <property type="entry name" value="PROPHAGE BACTOPRENOL-LINKED GLUCOSE TRANSLOCASE HOMOLOG"/>
    <property type="match status" value="1"/>
</dbReference>
<keyword evidence="4 6" id="KW-1133">Transmembrane helix</keyword>
<dbReference type="GO" id="GO:0000271">
    <property type="term" value="P:polysaccharide biosynthetic process"/>
    <property type="evidence" value="ECO:0007669"/>
    <property type="project" value="InterPro"/>
</dbReference>
<dbReference type="AlphaFoldDB" id="A0A6G7YFW9"/>
<feature type="transmembrane region" description="Helical" evidence="6">
    <location>
        <begin position="12"/>
        <end position="30"/>
    </location>
</feature>
<dbReference type="RefSeq" id="WP_166317637.1">
    <property type="nucleotide sequence ID" value="NZ_CP049866.1"/>
</dbReference>
<gene>
    <name evidence="8" type="ORF">G7071_09055</name>
</gene>
<keyword evidence="9" id="KW-1185">Reference proteome</keyword>
<dbReference type="Proteomes" id="UP000502035">
    <property type="component" value="Chromosome"/>
</dbReference>
<evidence type="ECO:0000313" key="9">
    <source>
        <dbReference type="Proteomes" id="UP000502035"/>
    </source>
</evidence>
<comment type="similarity">
    <text evidence="2">Belongs to the GtrA family.</text>
</comment>
<organism evidence="8 9">
    <name type="scientific">Nocardioides piscis</name>
    <dbReference type="NCBI Taxonomy" id="2714938"/>
    <lineage>
        <taxon>Bacteria</taxon>
        <taxon>Bacillati</taxon>
        <taxon>Actinomycetota</taxon>
        <taxon>Actinomycetes</taxon>
        <taxon>Propionibacteriales</taxon>
        <taxon>Nocardioidaceae</taxon>
        <taxon>Nocardioides</taxon>
    </lineage>
</organism>
<sequence length="155" mass="16766">MTGSSRRLAGEIGRYLAVGLGATIVSVVLFNFLVHGLNTADWAPLNDHPITGYVLANLVGTAVAYRGTRSWAFRHRTTSHPDGGRTAFVLISLVTMLIPMACLWVSRNLLGLDDPFSDNISANLIGLALGNAARFVLTRQFVFAHHREGEPASHV</sequence>
<evidence type="ECO:0000256" key="3">
    <source>
        <dbReference type="ARBA" id="ARBA00022692"/>
    </source>
</evidence>
<feature type="transmembrane region" description="Helical" evidence="6">
    <location>
        <begin position="119"/>
        <end position="137"/>
    </location>
</feature>
<dbReference type="Pfam" id="PF04138">
    <property type="entry name" value="GtrA_DPMS_TM"/>
    <property type="match status" value="1"/>
</dbReference>
<dbReference type="InterPro" id="IPR007267">
    <property type="entry name" value="GtrA_DPMS_TM"/>
</dbReference>
<protein>
    <submittedName>
        <fullName evidence="8">GtrA family protein</fullName>
    </submittedName>
</protein>
<feature type="transmembrane region" description="Helical" evidence="6">
    <location>
        <begin position="50"/>
        <end position="67"/>
    </location>
</feature>
<feature type="domain" description="GtrA/DPMS transmembrane" evidence="7">
    <location>
        <begin position="14"/>
        <end position="143"/>
    </location>
</feature>